<feature type="signal peptide" evidence="1">
    <location>
        <begin position="1"/>
        <end position="28"/>
    </location>
</feature>
<dbReference type="AlphaFoldDB" id="A0A376L5W3"/>
<evidence type="ECO:0000313" key="2">
    <source>
        <dbReference type="EMBL" id="STE89141.1"/>
    </source>
</evidence>
<protein>
    <recommendedName>
        <fullName evidence="4">Fimbrial protein</fullName>
    </recommendedName>
</protein>
<dbReference type="EMBL" id="UFZQ01000001">
    <property type="protein sequence ID" value="STE89141.1"/>
    <property type="molecule type" value="Genomic_DNA"/>
</dbReference>
<evidence type="ECO:0000313" key="3">
    <source>
        <dbReference type="Proteomes" id="UP000255460"/>
    </source>
</evidence>
<evidence type="ECO:0008006" key="4">
    <source>
        <dbReference type="Google" id="ProtNLM"/>
    </source>
</evidence>
<feature type="chain" id="PRO_5016721763" description="Fimbrial protein" evidence="1">
    <location>
        <begin position="29"/>
        <end position="171"/>
    </location>
</feature>
<dbReference type="Proteomes" id="UP000255460">
    <property type="component" value="Unassembled WGS sequence"/>
</dbReference>
<sequence>MNRCYFWKMICRGGFISFLIISSGLVQAATSATANVNITVSNPRPTCDINVRSNYYLDMEPGEKEYNSFPVSINCTGTVRTALTAQNTGGGLQSNGYQVAISLNNSGTGPKPLFWLVDNNNQTIQLTGVTNFCDAIRQTRDCILKPVTRMWADSGWGNGSVTIRFNVVYPA</sequence>
<organism evidence="2 3">
    <name type="scientific">Escherichia coli</name>
    <dbReference type="NCBI Taxonomy" id="562"/>
    <lineage>
        <taxon>Bacteria</taxon>
        <taxon>Pseudomonadati</taxon>
        <taxon>Pseudomonadota</taxon>
        <taxon>Gammaproteobacteria</taxon>
        <taxon>Enterobacterales</taxon>
        <taxon>Enterobacteriaceae</taxon>
        <taxon>Escherichia</taxon>
    </lineage>
</organism>
<evidence type="ECO:0000256" key="1">
    <source>
        <dbReference type="SAM" id="SignalP"/>
    </source>
</evidence>
<name>A0A376L5W3_ECOLX</name>
<proteinExistence type="predicted"/>
<accession>A0A376L5W3</accession>
<reference evidence="2 3" key="1">
    <citation type="submission" date="2018-06" db="EMBL/GenBank/DDBJ databases">
        <authorList>
            <consortium name="Pathogen Informatics"/>
            <person name="Doyle S."/>
        </authorList>
    </citation>
    <scope>NUCLEOTIDE SEQUENCE [LARGE SCALE GENOMIC DNA]</scope>
    <source>
        <strain evidence="2 3">NCTC10418</strain>
    </source>
</reference>
<gene>
    <name evidence="2" type="ORF">NCTC10418_06863</name>
</gene>
<keyword evidence="1" id="KW-0732">Signal</keyword>